<protein>
    <submittedName>
        <fullName evidence="1">Uncharacterized protein</fullName>
    </submittedName>
</protein>
<keyword evidence="2" id="KW-1185">Reference proteome</keyword>
<gene>
    <name evidence="1" type="ORF">EVAR_64320_1</name>
</gene>
<evidence type="ECO:0000313" key="2">
    <source>
        <dbReference type="Proteomes" id="UP000299102"/>
    </source>
</evidence>
<proteinExistence type="predicted"/>
<dbReference type="EMBL" id="BGZK01002691">
    <property type="protein sequence ID" value="GBP95858.1"/>
    <property type="molecule type" value="Genomic_DNA"/>
</dbReference>
<name>A0A4C2A6X9_EUMVA</name>
<evidence type="ECO:0000313" key="1">
    <source>
        <dbReference type="EMBL" id="GBP95858.1"/>
    </source>
</evidence>
<dbReference type="AlphaFoldDB" id="A0A4C2A6X9"/>
<reference evidence="1 2" key="1">
    <citation type="journal article" date="2019" name="Commun. Biol.">
        <title>The bagworm genome reveals a unique fibroin gene that provides high tensile strength.</title>
        <authorList>
            <person name="Kono N."/>
            <person name="Nakamura H."/>
            <person name="Ohtoshi R."/>
            <person name="Tomita M."/>
            <person name="Numata K."/>
            <person name="Arakawa K."/>
        </authorList>
    </citation>
    <scope>NUCLEOTIDE SEQUENCE [LARGE SCALE GENOMIC DNA]</scope>
</reference>
<accession>A0A4C2A6X9</accession>
<sequence length="127" mass="14814">MYTSQYFRPKIFSMAVLQFREANEHASYQKWSPHSQPRRSHRSVVGFLGRNRVSDGGGTERWRRSGAREREWSTEALTYETKQTSRSCYFMAVFSKSVVSIRSNRPIFVRAGKLTAALPYHVYIVEL</sequence>
<organism evidence="1 2">
    <name type="scientific">Eumeta variegata</name>
    <name type="common">Bagworm moth</name>
    <name type="synonym">Eumeta japonica</name>
    <dbReference type="NCBI Taxonomy" id="151549"/>
    <lineage>
        <taxon>Eukaryota</taxon>
        <taxon>Metazoa</taxon>
        <taxon>Ecdysozoa</taxon>
        <taxon>Arthropoda</taxon>
        <taxon>Hexapoda</taxon>
        <taxon>Insecta</taxon>
        <taxon>Pterygota</taxon>
        <taxon>Neoptera</taxon>
        <taxon>Endopterygota</taxon>
        <taxon>Lepidoptera</taxon>
        <taxon>Glossata</taxon>
        <taxon>Ditrysia</taxon>
        <taxon>Tineoidea</taxon>
        <taxon>Psychidae</taxon>
        <taxon>Oiketicinae</taxon>
        <taxon>Eumeta</taxon>
    </lineage>
</organism>
<comment type="caution">
    <text evidence="1">The sequence shown here is derived from an EMBL/GenBank/DDBJ whole genome shotgun (WGS) entry which is preliminary data.</text>
</comment>
<dbReference type="Proteomes" id="UP000299102">
    <property type="component" value="Unassembled WGS sequence"/>
</dbReference>